<dbReference type="SMART" id="SM00116">
    <property type="entry name" value="CBS"/>
    <property type="match status" value="2"/>
</dbReference>
<evidence type="ECO:0000313" key="14">
    <source>
        <dbReference type="Proteomes" id="UP001144372"/>
    </source>
</evidence>
<dbReference type="RefSeq" id="WP_281794730.1">
    <property type="nucleotide sequence ID" value="NZ_BSDR01000001.1"/>
</dbReference>
<dbReference type="InterPro" id="IPR002550">
    <property type="entry name" value="CNNM"/>
</dbReference>
<dbReference type="PROSITE" id="PS51846">
    <property type="entry name" value="CNNM"/>
    <property type="match status" value="1"/>
</dbReference>
<feature type="domain" description="CBS" evidence="11">
    <location>
        <begin position="225"/>
        <end position="286"/>
    </location>
</feature>
<dbReference type="FunFam" id="3.10.580.10:FF:000002">
    <property type="entry name" value="Magnesium/cobalt efflux protein CorC"/>
    <property type="match status" value="1"/>
</dbReference>
<evidence type="ECO:0000256" key="9">
    <source>
        <dbReference type="PROSITE-ProRule" id="PRU01193"/>
    </source>
</evidence>
<proteinExistence type="predicted"/>
<evidence type="ECO:0000256" key="5">
    <source>
        <dbReference type="ARBA" id="ARBA00022989"/>
    </source>
</evidence>
<keyword evidence="7 9" id="KW-0472">Membrane</keyword>
<feature type="transmembrane region" description="Helical" evidence="10">
    <location>
        <begin position="6"/>
        <end position="28"/>
    </location>
</feature>
<dbReference type="GO" id="GO:0050660">
    <property type="term" value="F:flavin adenine dinucleotide binding"/>
    <property type="evidence" value="ECO:0007669"/>
    <property type="project" value="InterPro"/>
</dbReference>
<evidence type="ECO:0000259" key="12">
    <source>
        <dbReference type="PROSITE" id="PS51846"/>
    </source>
</evidence>
<dbReference type="InterPro" id="IPR046342">
    <property type="entry name" value="CBS_dom_sf"/>
</dbReference>
<keyword evidence="5 9" id="KW-1133">Transmembrane helix</keyword>
<evidence type="ECO:0000256" key="7">
    <source>
        <dbReference type="ARBA" id="ARBA00023136"/>
    </source>
</evidence>
<dbReference type="InterPro" id="IPR016169">
    <property type="entry name" value="FAD-bd_PCMH_sub2"/>
</dbReference>
<feature type="transmembrane region" description="Helical" evidence="10">
    <location>
        <begin position="62"/>
        <end position="81"/>
    </location>
</feature>
<dbReference type="AlphaFoldDB" id="A0A9W6FUI4"/>
<organism evidence="13 14">
    <name type="scientific">Desulforhabdus amnigena</name>
    <dbReference type="NCBI Taxonomy" id="40218"/>
    <lineage>
        <taxon>Bacteria</taxon>
        <taxon>Pseudomonadati</taxon>
        <taxon>Thermodesulfobacteriota</taxon>
        <taxon>Syntrophobacteria</taxon>
        <taxon>Syntrophobacterales</taxon>
        <taxon>Syntrophobacteraceae</taxon>
        <taxon>Desulforhabdus</taxon>
    </lineage>
</organism>
<dbReference type="Pfam" id="PF01595">
    <property type="entry name" value="CNNM"/>
    <property type="match status" value="1"/>
</dbReference>
<evidence type="ECO:0000259" key="11">
    <source>
        <dbReference type="PROSITE" id="PS51371"/>
    </source>
</evidence>
<evidence type="ECO:0000256" key="6">
    <source>
        <dbReference type="ARBA" id="ARBA00023122"/>
    </source>
</evidence>
<keyword evidence="6 8" id="KW-0129">CBS domain</keyword>
<sequence length="436" mass="48643">MGSLLPVLVIIGFIVLNAFFVAAEFALVGAPRAAIERRAIQGNRMAKRISSILHNPLLQDRYIATAQLGITFASLGLGMYGEHIFAVWIEGSMEKVSLPHWLAVHAVSSVLAVGILTYFHIVLGEMVPKSLALQYSERSALWIMPFMLWAKRAFYPLVISINGIGNLILKLMRVNRTLTTGYYLSTEELQYVVQESQAGGLLRAEEGRVLRDLLEFGELTAAEVMVPRVRMVGIRLDSPPEELKEIVRTSRHSRYPVYEGDLDNILGMVHIKDLLRLMLDGRHLSEKDLRRVPYVPETSNLDVVLAAMRRRRTHLAIVMDEYGGTAGLITIEDLFEEVVGDINEGVTEQPEMYWDSSGNLHVMGTVRIDEVGEALGIPLEHEEVYTVSGLVLMLLDRQPRVGNQVVYGNVKFEVISVRGHGVEECIVTPLSPSNSE</sequence>
<comment type="subcellular location">
    <subcellularLocation>
        <location evidence="1">Cell membrane</location>
        <topology evidence="1">Multi-pass membrane protein</topology>
    </subcellularLocation>
</comment>
<evidence type="ECO:0000313" key="13">
    <source>
        <dbReference type="EMBL" id="GLI35140.1"/>
    </source>
</evidence>
<dbReference type="Gene3D" id="3.30.465.10">
    <property type="match status" value="1"/>
</dbReference>
<dbReference type="InterPro" id="IPR005170">
    <property type="entry name" value="Transptr-assoc_dom"/>
</dbReference>
<dbReference type="PANTHER" id="PTHR43099:SF5">
    <property type="entry name" value="HLYC_CORC FAMILY TRANSPORTER"/>
    <property type="match status" value="1"/>
</dbReference>
<dbReference type="InterPro" id="IPR051676">
    <property type="entry name" value="UPF0053_domain"/>
</dbReference>
<dbReference type="GO" id="GO:0005886">
    <property type="term" value="C:plasma membrane"/>
    <property type="evidence" value="ECO:0007669"/>
    <property type="project" value="UniProtKB-SubCell"/>
</dbReference>
<keyword evidence="2" id="KW-1003">Cell membrane</keyword>
<protein>
    <submittedName>
        <fullName evidence="13">Membrane protein</fullName>
    </submittedName>
</protein>
<evidence type="ECO:0000256" key="10">
    <source>
        <dbReference type="SAM" id="Phobius"/>
    </source>
</evidence>
<dbReference type="SMART" id="SM01091">
    <property type="entry name" value="CorC_HlyC"/>
    <property type="match status" value="1"/>
</dbReference>
<feature type="domain" description="CNNM transmembrane" evidence="12">
    <location>
        <begin position="1"/>
        <end position="206"/>
    </location>
</feature>
<feature type="transmembrane region" description="Helical" evidence="10">
    <location>
        <begin position="153"/>
        <end position="172"/>
    </location>
</feature>
<evidence type="ECO:0000256" key="1">
    <source>
        <dbReference type="ARBA" id="ARBA00004651"/>
    </source>
</evidence>
<dbReference type="InterPro" id="IPR044751">
    <property type="entry name" value="Ion_transp-like_CBS"/>
</dbReference>
<evidence type="ECO:0000256" key="8">
    <source>
        <dbReference type="PROSITE-ProRule" id="PRU00703"/>
    </source>
</evidence>
<keyword evidence="4" id="KW-0677">Repeat</keyword>
<dbReference type="EMBL" id="BSDR01000001">
    <property type="protein sequence ID" value="GLI35140.1"/>
    <property type="molecule type" value="Genomic_DNA"/>
</dbReference>
<dbReference type="InterPro" id="IPR036318">
    <property type="entry name" value="FAD-bd_PCMH-like_sf"/>
</dbReference>
<dbReference type="CDD" id="cd04590">
    <property type="entry name" value="CBS_pair_CorC_HlyC_assoc"/>
    <property type="match status" value="1"/>
</dbReference>
<evidence type="ECO:0000256" key="2">
    <source>
        <dbReference type="ARBA" id="ARBA00022475"/>
    </source>
</evidence>
<accession>A0A9W6FUI4</accession>
<dbReference type="Pfam" id="PF00571">
    <property type="entry name" value="CBS"/>
    <property type="match status" value="2"/>
</dbReference>
<dbReference type="Pfam" id="PF03471">
    <property type="entry name" value="CorC_HlyC"/>
    <property type="match status" value="1"/>
</dbReference>
<keyword evidence="3 9" id="KW-0812">Transmembrane</keyword>
<dbReference type="SUPFAM" id="SSF54631">
    <property type="entry name" value="CBS-domain pair"/>
    <property type="match status" value="1"/>
</dbReference>
<dbReference type="PROSITE" id="PS51371">
    <property type="entry name" value="CBS"/>
    <property type="match status" value="2"/>
</dbReference>
<name>A0A9W6FUI4_9BACT</name>
<reference evidence="13" key="1">
    <citation type="submission" date="2022-12" db="EMBL/GenBank/DDBJ databases">
        <title>Reference genome sequencing for broad-spectrum identification of bacterial and archaeal isolates by mass spectrometry.</title>
        <authorList>
            <person name="Sekiguchi Y."/>
            <person name="Tourlousse D.M."/>
        </authorList>
    </citation>
    <scope>NUCLEOTIDE SEQUENCE</scope>
    <source>
        <strain evidence="13">ASRB1</strain>
    </source>
</reference>
<evidence type="ECO:0000256" key="3">
    <source>
        <dbReference type="ARBA" id="ARBA00022692"/>
    </source>
</evidence>
<feature type="transmembrane region" description="Helical" evidence="10">
    <location>
        <begin position="101"/>
        <end position="123"/>
    </location>
</feature>
<dbReference type="PANTHER" id="PTHR43099">
    <property type="entry name" value="UPF0053 PROTEIN YRKA"/>
    <property type="match status" value="1"/>
</dbReference>
<dbReference type="Gene3D" id="3.10.580.10">
    <property type="entry name" value="CBS-domain"/>
    <property type="match status" value="1"/>
</dbReference>
<dbReference type="SUPFAM" id="SSF56176">
    <property type="entry name" value="FAD-binding/transporter-associated domain-like"/>
    <property type="match status" value="1"/>
</dbReference>
<dbReference type="Proteomes" id="UP001144372">
    <property type="component" value="Unassembled WGS sequence"/>
</dbReference>
<feature type="domain" description="CBS" evidence="11">
    <location>
        <begin position="288"/>
        <end position="344"/>
    </location>
</feature>
<evidence type="ECO:0000256" key="4">
    <source>
        <dbReference type="ARBA" id="ARBA00022737"/>
    </source>
</evidence>
<comment type="caution">
    <text evidence="13">The sequence shown here is derived from an EMBL/GenBank/DDBJ whole genome shotgun (WGS) entry which is preliminary data.</text>
</comment>
<keyword evidence="14" id="KW-1185">Reference proteome</keyword>
<dbReference type="InterPro" id="IPR000644">
    <property type="entry name" value="CBS_dom"/>
</dbReference>
<gene>
    <name evidence="13" type="ORF">DAMNIGENAA_25730</name>
</gene>